<keyword evidence="6 7" id="KW-0648">Protein biosynthesis</keyword>
<dbReference type="InterPro" id="IPR014722">
    <property type="entry name" value="Rib_uL2_dom2"/>
</dbReference>
<keyword evidence="4 7" id="KW-0963">Cytoplasm</keyword>
<dbReference type="PIRSF" id="PIRSF005901">
    <property type="entry name" value="EF-P"/>
    <property type="match status" value="1"/>
</dbReference>
<dbReference type="GO" id="GO:0005829">
    <property type="term" value="C:cytosol"/>
    <property type="evidence" value="ECO:0007669"/>
    <property type="project" value="UniProtKB-ARBA"/>
</dbReference>
<dbReference type="HAMAP" id="MF_00141">
    <property type="entry name" value="EF_P"/>
    <property type="match status" value="1"/>
</dbReference>
<dbReference type="AlphaFoldDB" id="A0A5C6MB88"/>
<dbReference type="SUPFAM" id="SSF50104">
    <property type="entry name" value="Translation proteins SH3-like domain"/>
    <property type="match status" value="1"/>
</dbReference>
<dbReference type="Gene3D" id="2.30.30.30">
    <property type="match status" value="1"/>
</dbReference>
<dbReference type="InterPro" id="IPR013852">
    <property type="entry name" value="Transl_elong_P/YeiP_CS"/>
</dbReference>
<dbReference type="NCBIfam" id="NF001810">
    <property type="entry name" value="PRK00529.1"/>
    <property type="match status" value="1"/>
</dbReference>
<dbReference type="CDD" id="cd04470">
    <property type="entry name" value="S1_EF-P_repeat_1"/>
    <property type="match status" value="1"/>
</dbReference>
<dbReference type="InterPro" id="IPR020599">
    <property type="entry name" value="Transl_elong_fac_P/YeiP"/>
</dbReference>
<comment type="function">
    <text evidence="7">Involved in peptide bond synthesis. Stimulates efficient translation and peptide-bond synthesis on native or reconstituted 70S ribosomes in vitro. Probably functions indirectly by altering the affinity of the ribosome for aminoacyl-tRNA, thus increasing their reactivity as acceptors for peptidyl transferase.</text>
</comment>
<evidence type="ECO:0000256" key="2">
    <source>
        <dbReference type="ARBA" id="ARBA00004815"/>
    </source>
</evidence>
<dbReference type="Pfam" id="PF08207">
    <property type="entry name" value="EFP_N"/>
    <property type="match status" value="1"/>
</dbReference>
<dbReference type="InterPro" id="IPR013185">
    <property type="entry name" value="Transl_elong_KOW-like"/>
</dbReference>
<evidence type="ECO:0000256" key="3">
    <source>
        <dbReference type="ARBA" id="ARBA00009479"/>
    </source>
</evidence>
<dbReference type="PROSITE" id="PS01275">
    <property type="entry name" value="EFP"/>
    <property type="match status" value="1"/>
</dbReference>
<dbReference type="EMBL" id="SRHE01000043">
    <property type="protein sequence ID" value="TWW12118.1"/>
    <property type="molecule type" value="Genomic_DNA"/>
</dbReference>
<dbReference type="Pfam" id="PF09285">
    <property type="entry name" value="Elong-fact-P_C"/>
    <property type="match status" value="1"/>
</dbReference>
<sequence length="187" mass="20904">MISTTDFKKGVKIEYNDAAWVIVDFQHINPGKGAAFTRTKIKNLETSRVVEVNFKSGEKVGVPDVQTREMQYLYNDGSSYSFMDQESFDQFSLTTEEIGDGKDYLIENMVVSVTYYKGRPVAVDLPNFVELKVAETQPNIRGDTSGGGGKPAKMETGVVVTVPFHIKEGDLLKIDTRTGEYIERVNK</sequence>
<reference evidence="12 13" key="2">
    <citation type="submission" date="2019-08" db="EMBL/GenBank/DDBJ databases">
        <authorList>
            <person name="Henke P."/>
        </authorList>
    </citation>
    <scope>NUCLEOTIDE SEQUENCE [LARGE SCALE GENOMIC DNA]</scope>
    <source>
        <strain evidence="12">Phe10_nw2017</strain>
    </source>
</reference>
<dbReference type="NCBIfam" id="TIGR00038">
    <property type="entry name" value="efp"/>
    <property type="match status" value="1"/>
</dbReference>
<dbReference type="Proteomes" id="UP000321083">
    <property type="component" value="Unassembled WGS sequence"/>
</dbReference>
<accession>A0A5C6MB88</accession>
<evidence type="ECO:0000313" key="12">
    <source>
        <dbReference type="EMBL" id="TWW12118.1"/>
    </source>
</evidence>
<dbReference type="SMART" id="SM00841">
    <property type="entry name" value="Elong-fact-P_C"/>
    <property type="match status" value="1"/>
</dbReference>
<proteinExistence type="inferred from homology"/>
<protein>
    <recommendedName>
        <fullName evidence="7 8">Elongation factor P</fullName>
        <shortName evidence="7">EF-P</shortName>
    </recommendedName>
</protein>
<evidence type="ECO:0000259" key="11">
    <source>
        <dbReference type="SMART" id="SM01185"/>
    </source>
</evidence>
<dbReference type="InterPro" id="IPR015365">
    <property type="entry name" value="Elong-fact-P_C"/>
</dbReference>
<dbReference type="FunFam" id="2.40.50.140:FF:000009">
    <property type="entry name" value="Elongation factor P"/>
    <property type="match status" value="1"/>
</dbReference>
<dbReference type="InterPro" id="IPR011768">
    <property type="entry name" value="Transl_elongation_fac_P"/>
</dbReference>
<gene>
    <name evidence="12" type="primary">efp2</name>
    <name evidence="7" type="synonym">efp</name>
    <name evidence="12" type="ORF">E3A20_03880</name>
</gene>
<dbReference type="PANTHER" id="PTHR30053:SF12">
    <property type="entry name" value="ELONGATION FACTOR P (EF-P) FAMILY PROTEIN"/>
    <property type="match status" value="1"/>
</dbReference>
<dbReference type="InterPro" id="IPR012340">
    <property type="entry name" value="NA-bd_OB-fold"/>
</dbReference>
<evidence type="ECO:0000256" key="6">
    <source>
        <dbReference type="ARBA" id="ARBA00022917"/>
    </source>
</evidence>
<dbReference type="InterPro" id="IPR008991">
    <property type="entry name" value="Translation_prot_SH3-like_sf"/>
</dbReference>
<evidence type="ECO:0000256" key="4">
    <source>
        <dbReference type="ARBA" id="ARBA00022490"/>
    </source>
</evidence>
<reference evidence="12 13" key="1">
    <citation type="submission" date="2019-08" db="EMBL/GenBank/DDBJ databases">
        <title>100 year-old enigma solved: identification of Planctomyces bekefii, the type genus and species of the phylum Planctomycetes.</title>
        <authorList>
            <person name="Svetlana D.N."/>
            <person name="Overmann J."/>
        </authorList>
    </citation>
    <scope>NUCLEOTIDE SEQUENCE [LARGE SCALE GENOMIC DNA]</scope>
    <source>
        <strain evidence="12">Phe10_nw2017</strain>
    </source>
</reference>
<dbReference type="InterPro" id="IPR001059">
    <property type="entry name" value="Transl_elong_P/YeiP_cen"/>
</dbReference>
<keyword evidence="13" id="KW-1185">Reference proteome</keyword>
<dbReference type="Gene3D" id="2.40.50.140">
    <property type="entry name" value="Nucleic acid-binding proteins"/>
    <property type="match status" value="2"/>
</dbReference>
<evidence type="ECO:0000256" key="9">
    <source>
        <dbReference type="RuleBase" id="RU004389"/>
    </source>
</evidence>
<evidence type="ECO:0000256" key="8">
    <source>
        <dbReference type="NCBIfam" id="TIGR00038"/>
    </source>
</evidence>
<organism evidence="12 13">
    <name type="scientific">Planctomyces bekefii</name>
    <dbReference type="NCBI Taxonomy" id="1653850"/>
    <lineage>
        <taxon>Bacteria</taxon>
        <taxon>Pseudomonadati</taxon>
        <taxon>Planctomycetota</taxon>
        <taxon>Planctomycetia</taxon>
        <taxon>Planctomycetales</taxon>
        <taxon>Planctomycetaceae</taxon>
        <taxon>Planctomyces</taxon>
    </lineage>
</organism>
<dbReference type="SMART" id="SM01185">
    <property type="entry name" value="EFP"/>
    <property type="match status" value="1"/>
</dbReference>
<evidence type="ECO:0000259" key="10">
    <source>
        <dbReference type="SMART" id="SM00841"/>
    </source>
</evidence>
<keyword evidence="5 7" id="KW-0251">Elongation factor</keyword>
<dbReference type="PANTHER" id="PTHR30053">
    <property type="entry name" value="ELONGATION FACTOR P"/>
    <property type="match status" value="1"/>
</dbReference>
<dbReference type="GO" id="GO:0003746">
    <property type="term" value="F:translation elongation factor activity"/>
    <property type="evidence" value="ECO:0007669"/>
    <property type="project" value="UniProtKB-UniRule"/>
</dbReference>
<dbReference type="FunFam" id="2.40.50.140:FF:000004">
    <property type="entry name" value="Elongation factor P"/>
    <property type="match status" value="1"/>
</dbReference>
<name>A0A5C6MB88_9PLAN</name>
<dbReference type="CDD" id="cd05794">
    <property type="entry name" value="S1_EF-P_repeat_2"/>
    <property type="match status" value="1"/>
</dbReference>
<comment type="caution">
    <text evidence="12">The sequence shown here is derived from an EMBL/GenBank/DDBJ whole genome shotgun (WGS) entry which is preliminary data.</text>
</comment>
<comment type="pathway">
    <text evidence="2 7">Protein biosynthesis; polypeptide chain elongation.</text>
</comment>
<evidence type="ECO:0000256" key="7">
    <source>
        <dbReference type="HAMAP-Rule" id="MF_00141"/>
    </source>
</evidence>
<evidence type="ECO:0000256" key="1">
    <source>
        <dbReference type="ARBA" id="ARBA00004496"/>
    </source>
</evidence>
<dbReference type="UniPathway" id="UPA00345"/>
<feature type="domain" description="Elongation factor P C-terminal" evidence="10">
    <location>
        <begin position="129"/>
        <end position="184"/>
    </location>
</feature>
<dbReference type="Pfam" id="PF01132">
    <property type="entry name" value="EFP"/>
    <property type="match status" value="1"/>
</dbReference>
<dbReference type="SUPFAM" id="SSF50249">
    <property type="entry name" value="Nucleic acid-binding proteins"/>
    <property type="match status" value="2"/>
</dbReference>
<dbReference type="GO" id="GO:0043043">
    <property type="term" value="P:peptide biosynthetic process"/>
    <property type="evidence" value="ECO:0007669"/>
    <property type="project" value="InterPro"/>
</dbReference>
<evidence type="ECO:0000313" key="13">
    <source>
        <dbReference type="Proteomes" id="UP000321083"/>
    </source>
</evidence>
<comment type="subcellular location">
    <subcellularLocation>
        <location evidence="1 7">Cytoplasm</location>
    </subcellularLocation>
</comment>
<feature type="domain" description="Translation elongation factor P/YeiP central" evidence="11">
    <location>
        <begin position="67"/>
        <end position="121"/>
    </location>
</feature>
<evidence type="ECO:0000256" key="5">
    <source>
        <dbReference type="ARBA" id="ARBA00022768"/>
    </source>
</evidence>
<dbReference type="FunFam" id="2.30.30.30:FF:000003">
    <property type="entry name" value="Elongation factor P"/>
    <property type="match status" value="1"/>
</dbReference>
<comment type="similarity">
    <text evidence="3 7 9">Belongs to the elongation factor P family.</text>
</comment>